<protein>
    <recommendedName>
        <fullName evidence="3">DUF3168 domain-containing protein</fullName>
    </recommendedName>
</protein>
<dbReference type="AlphaFoldDB" id="A0A415ENV8"/>
<name>A0A415ENV8_ENTCA</name>
<dbReference type="Gene3D" id="3.30.2000.30">
    <property type="match status" value="1"/>
</dbReference>
<dbReference type="InterPro" id="IPR053745">
    <property type="entry name" value="Viral_Tail_Comp_sf"/>
</dbReference>
<comment type="caution">
    <text evidence="1">The sequence shown here is derived from an EMBL/GenBank/DDBJ whole genome shotgun (WGS) entry which is preliminary data.</text>
</comment>
<dbReference type="EMBL" id="QRMZ01000029">
    <property type="protein sequence ID" value="RHK04270.1"/>
    <property type="molecule type" value="Genomic_DNA"/>
</dbReference>
<organism evidence="1 2">
    <name type="scientific">Enterococcus casseliflavus</name>
    <name type="common">Enterococcus flavescens</name>
    <dbReference type="NCBI Taxonomy" id="37734"/>
    <lineage>
        <taxon>Bacteria</taxon>
        <taxon>Bacillati</taxon>
        <taxon>Bacillota</taxon>
        <taxon>Bacilli</taxon>
        <taxon>Lactobacillales</taxon>
        <taxon>Enterococcaceae</taxon>
        <taxon>Enterococcus</taxon>
    </lineage>
</organism>
<reference evidence="1 2" key="1">
    <citation type="submission" date="2018-08" db="EMBL/GenBank/DDBJ databases">
        <title>A genome reference for cultivated species of the human gut microbiota.</title>
        <authorList>
            <person name="Zou Y."/>
            <person name="Xue W."/>
            <person name="Luo G."/>
        </authorList>
    </citation>
    <scope>NUCLEOTIDE SEQUENCE [LARGE SCALE GENOMIC DNA]</scope>
    <source>
        <strain evidence="1 2">AF48-16</strain>
    </source>
</reference>
<sequence length="136" mass="15477">MKLIETHEAIYTQVEESLAELPEVTVWDYLPVDIRPPYVVLGKLDFEFPDSLGSKTGGSYKVVQKIHVVTTAQEKLLAAKIIQIIKNALDEFVDVEETTVLEQKVLGGMIEETADEEFYGEMNVELWLDDDEEEEI</sequence>
<gene>
    <name evidence="1" type="ORF">DW084_16345</name>
</gene>
<accession>A0A415ENV8</accession>
<evidence type="ECO:0000313" key="1">
    <source>
        <dbReference type="EMBL" id="RHK04270.1"/>
    </source>
</evidence>
<dbReference type="Proteomes" id="UP000286288">
    <property type="component" value="Unassembled WGS sequence"/>
</dbReference>
<evidence type="ECO:0000313" key="2">
    <source>
        <dbReference type="Proteomes" id="UP000286288"/>
    </source>
</evidence>
<evidence type="ECO:0008006" key="3">
    <source>
        <dbReference type="Google" id="ProtNLM"/>
    </source>
</evidence>
<proteinExistence type="predicted"/>